<name>A0A4Q7UYU9_PSEST</name>
<dbReference type="Proteomes" id="UP000291591">
    <property type="component" value="Unassembled WGS sequence"/>
</dbReference>
<gene>
    <name evidence="3" type="ORF">EV383_3880</name>
</gene>
<proteinExistence type="predicted"/>
<organism evidence="3 4">
    <name type="scientific">Pseudonocardia sediminis</name>
    <dbReference type="NCBI Taxonomy" id="1397368"/>
    <lineage>
        <taxon>Bacteria</taxon>
        <taxon>Bacillati</taxon>
        <taxon>Actinomycetota</taxon>
        <taxon>Actinomycetes</taxon>
        <taxon>Pseudonocardiales</taxon>
        <taxon>Pseudonocardiaceae</taxon>
        <taxon>Pseudonocardia</taxon>
    </lineage>
</organism>
<feature type="transmembrane region" description="Helical" evidence="1">
    <location>
        <begin position="51"/>
        <end position="78"/>
    </location>
</feature>
<keyword evidence="4" id="KW-1185">Reference proteome</keyword>
<evidence type="ECO:0000256" key="1">
    <source>
        <dbReference type="SAM" id="Phobius"/>
    </source>
</evidence>
<feature type="transmembrane region" description="Helical" evidence="1">
    <location>
        <begin position="155"/>
        <end position="176"/>
    </location>
</feature>
<dbReference type="Gene3D" id="1.20.144.10">
    <property type="entry name" value="Phosphatidic acid phosphatase type 2/haloperoxidase"/>
    <property type="match status" value="2"/>
</dbReference>
<dbReference type="EMBL" id="SHKL01000001">
    <property type="protein sequence ID" value="RZT86975.1"/>
    <property type="molecule type" value="Genomic_DNA"/>
</dbReference>
<dbReference type="CDD" id="cd03392">
    <property type="entry name" value="PAP2_like_2"/>
    <property type="match status" value="1"/>
</dbReference>
<dbReference type="PANTHER" id="PTHR14969">
    <property type="entry name" value="SPHINGOSINE-1-PHOSPHATE PHOSPHOHYDROLASE"/>
    <property type="match status" value="1"/>
</dbReference>
<dbReference type="Pfam" id="PF01569">
    <property type="entry name" value="PAP2"/>
    <property type="match status" value="1"/>
</dbReference>
<protein>
    <submittedName>
        <fullName evidence="3">Undecaprenyl-diphosphatase</fullName>
    </submittedName>
</protein>
<evidence type="ECO:0000313" key="3">
    <source>
        <dbReference type="EMBL" id="RZT86975.1"/>
    </source>
</evidence>
<comment type="caution">
    <text evidence="3">The sequence shown here is derived from an EMBL/GenBank/DDBJ whole genome shotgun (WGS) entry which is preliminary data.</text>
</comment>
<sequence>MRRWRRTAVVAVLLLVAAGVLIGVAYTGGLTGEDTSALTGATEVRTGALNSAVVVLTEIGNTAASAVLAVVVGGVLWWRGRRADAVYLIATMATASLVFTIIKRILDRPRPPADLRVIEASNESLPSGHATMSAVVLASIVIVFWPQLAALGRTVLTAVAVLWPAAIGATRIYLGVHWFSDVLAGWTLGLGWAFLGAAVLFRWRARTRPAPDPVAAP</sequence>
<dbReference type="SMART" id="SM00014">
    <property type="entry name" value="acidPPc"/>
    <property type="match status" value="1"/>
</dbReference>
<dbReference type="InterPro" id="IPR036938">
    <property type="entry name" value="PAP2/HPO_sf"/>
</dbReference>
<feature type="transmembrane region" description="Helical" evidence="1">
    <location>
        <begin position="182"/>
        <end position="201"/>
    </location>
</feature>
<dbReference type="InterPro" id="IPR000326">
    <property type="entry name" value="PAP2/HPO"/>
</dbReference>
<dbReference type="PANTHER" id="PTHR14969:SF13">
    <property type="entry name" value="AT30094P"/>
    <property type="match status" value="1"/>
</dbReference>
<feature type="domain" description="Phosphatidic acid phosphatase type 2/haloperoxidase" evidence="2">
    <location>
        <begin position="85"/>
        <end position="197"/>
    </location>
</feature>
<keyword evidence="1" id="KW-0812">Transmembrane</keyword>
<feature type="transmembrane region" description="Helical" evidence="1">
    <location>
        <begin position="85"/>
        <end position="106"/>
    </location>
</feature>
<evidence type="ECO:0000313" key="4">
    <source>
        <dbReference type="Proteomes" id="UP000291591"/>
    </source>
</evidence>
<feature type="transmembrane region" description="Helical" evidence="1">
    <location>
        <begin position="126"/>
        <end position="148"/>
    </location>
</feature>
<accession>A0A4Q7UYU9</accession>
<evidence type="ECO:0000259" key="2">
    <source>
        <dbReference type="SMART" id="SM00014"/>
    </source>
</evidence>
<reference evidence="3 4" key="1">
    <citation type="submission" date="2019-02" db="EMBL/GenBank/DDBJ databases">
        <title>Sequencing the genomes of 1000 actinobacteria strains.</title>
        <authorList>
            <person name="Klenk H.-P."/>
        </authorList>
    </citation>
    <scope>NUCLEOTIDE SEQUENCE [LARGE SCALE GENOMIC DNA]</scope>
    <source>
        <strain evidence="3 4">DSM 45779</strain>
    </source>
</reference>
<keyword evidence="1" id="KW-1133">Transmembrane helix</keyword>
<dbReference type="AlphaFoldDB" id="A0A4Q7UYU9"/>
<dbReference type="SUPFAM" id="SSF48317">
    <property type="entry name" value="Acid phosphatase/Vanadium-dependent haloperoxidase"/>
    <property type="match status" value="1"/>
</dbReference>
<keyword evidence="1" id="KW-0472">Membrane</keyword>